<dbReference type="Pfam" id="PF05016">
    <property type="entry name" value="ParE_toxin"/>
    <property type="match status" value="1"/>
</dbReference>
<dbReference type="RefSeq" id="WP_155321680.1">
    <property type="nucleotide sequence ID" value="NZ_AP021876.1"/>
</dbReference>
<keyword evidence="2" id="KW-1277">Toxin-antitoxin system</keyword>
<accession>A0A5K7ZPH3</accession>
<dbReference type="PANTHER" id="PTHR33755">
    <property type="entry name" value="TOXIN PARE1-RELATED"/>
    <property type="match status" value="1"/>
</dbReference>
<evidence type="ECO:0008006" key="5">
    <source>
        <dbReference type="Google" id="ProtNLM"/>
    </source>
</evidence>
<protein>
    <recommendedName>
        <fullName evidence="5">Toxin Y4kP</fullName>
    </recommendedName>
</protein>
<dbReference type="Proteomes" id="UP000425960">
    <property type="component" value="Chromosome"/>
</dbReference>
<organism evidence="3 4">
    <name type="scientific">Desulfosarcina ovata subsp. sediminis</name>
    <dbReference type="NCBI Taxonomy" id="885957"/>
    <lineage>
        <taxon>Bacteria</taxon>
        <taxon>Pseudomonadati</taxon>
        <taxon>Thermodesulfobacteriota</taxon>
        <taxon>Desulfobacteria</taxon>
        <taxon>Desulfobacterales</taxon>
        <taxon>Desulfosarcinaceae</taxon>
        <taxon>Desulfosarcina</taxon>
    </lineage>
</organism>
<dbReference type="InterPro" id="IPR035093">
    <property type="entry name" value="RelE/ParE_toxin_dom_sf"/>
</dbReference>
<gene>
    <name evidence="3" type="ORF">DSCO28_14060</name>
</gene>
<dbReference type="InterPro" id="IPR007712">
    <property type="entry name" value="RelE/ParE_toxin"/>
</dbReference>
<sequence length="94" mass="10519">MQVKWTRKALDNLDRAVEYIAADKPTAAEGVARKILNAAEMLADQPGMGRPGRVAGTRELIISGLPHILPYIEKEGVIYILRVLHTSMKWPKRL</sequence>
<comment type="similarity">
    <text evidence="1">Belongs to the RelE toxin family.</text>
</comment>
<proteinExistence type="inferred from homology"/>
<reference evidence="3 4" key="1">
    <citation type="submission" date="2019-11" db="EMBL/GenBank/DDBJ databases">
        <title>Comparative genomics of hydrocarbon-degrading Desulfosarcina strains.</title>
        <authorList>
            <person name="Watanabe M."/>
            <person name="Kojima H."/>
            <person name="Fukui M."/>
        </authorList>
    </citation>
    <scope>NUCLEOTIDE SEQUENCE [LARGE SCALE GENOMIC DNA]</scope>
    <source>
        <strain evidence="3 4">28bB2T</strain>
    </source>
</reference>
<evidence type="ECO:0000313" key="3">
    <source>
        <dbReference type="EMBL" id="BBO80840.1"/>
    </source>
</evidence>
<evidence type="ECO:0000256" key="1">
    <source>
        <dbReference type="ARBA" id="ARBA00006226"/>
    </source>
</evidence>
<dbReference type="KEGG" id="dov:DSCO28_14060"/>
<dbReference type="EMBL" id="AP021876">
    <property type="protein sequence ID" value="BBO80840.1"/>
    <property type="molecule type" value="Genomic_DNA"/>
</dbReference>
<name>A0A5K7ZPH3_9BACT</name>
<dbReference type="AlphaFoldDB" id="A0A5K7ZPH3"/>
<evidence type="ECO:0000313" key="4">
    <source>
        <dbReference type="Proteomes" id="UP000425960"/>
    </source>
</evidence>
<dbReference type="Gene3D" id="3.30.2310.20">
    <property type="entry name" value="RelE-like"/>
    <property type="match status" value="1"/>
</dbReference>
<dbReference type="InterPro" id="IPR051803">
    <property type="entry name" value="TA_system_RelE-like_toxin"/>
</dbReference>
<evidence type="ECO:0000256" key="2">
    <source>
        <dbReference type="ARBA" id="ARBA00022649"/>
    </source>
</evidence>